<comment type="similarity">
    <text evidence="1">Belongs to the ATP synthase subunit s family.</text>
</comment>
<evidence type="ECO:0000256" key="2">
    <source>
        <dbReference type="ARBA" id="ARBA00057777"/>
    </source>
</evidence>
<evidence type="ECO:0000256" key="4">
    <source>
        <dbReference type="ARBA" id="ARBA00072316"/>
    </source>
</evidence>
<dbReference type="InterPro" id="IPR032675">
    <property type="entry name" value="LRR_dom_sf"/>
</dbReference>
<evidence type="ECO:0000313" key="8">
    <source>
        <dbReference type="Proteomes" id="UP000261540"/>
    </source>
</evidence>
<comment type="subunit">
    <text evidence="3">Interacts with incompletely assembled mitochondrial NADH:ubiquinone oxidoreductase complex (complex I).</text>
</comment>
<feature type="signal peptide" evidence="6">
    <location>
        <begin position="1"/>
        <end position="23"/>
    </location>
</feature>
<sequence>MFPLSPLSPLFLVSCSTVVDVASRSGMDMSVYCQALLELSELPTKPAAPALPDAPLPGPAFPRHRGDCQLELLARELDSAAEECVRAPAMEQRQTFLIRFKNTHMRFNVKCICFLLSYYSYAQKQFGSNVAAAFYILNLKGGFRLAGQSDWVRPNAKGKFSLDFINFSDLSIEEVDASGTVINYMGLNNLVSQQKLRCLSLRGCPEVDDWFLSRLHIFKDSLEELDLSGCSRVSVGGLSALHHLRKLRKLDLSSLPRVQNPGLVRILLEEVLPHCHIMGVEYQEGLQSSGAETDIKATSGL</sequence>
<feature type="chain" id="PRO_5017341054" description="Distal membrane-arm assembly complex protein 2" evidence="6">
    <location>
        <begin position="24"/>
        <end position="301"/>
    </location>
</feature>
<dbReference type="STRING" id="1676925.ENSPKIP00000025853"/>
<reference evidence="7" key="2">
    <citation type="submission" date="2025-09" db="UniProtKB">
        <authorList>
            <consortium name="Ensembl"/>
        </authorList>
    </citation>
    <scope>IDENTIFICATION</scope>
</reference>
<dbReference type="Proteomes" id="UP000261540">
    <property type="component" value="Unplaced"/>
</dbReference>
<evidence type="ECO:0000256" key="5">
    <source>
        <dbReference type="ARBA" id="ARBA00076566"/>
    </source>
</evidence>
<name>A0A3B3S5S2_9TELE</name>
<dbReference type="FunFam" id="3.80.10.10:FF:000168">
    <property type="entry name" value="Distal membrane arm assembly complex 2"/>
    <property type="match status" value="1"/>
</dbReference>
<dbReference type="SUPFAM" id="SSF52047">
    <property type="entry name" value="RNI-like"/>
    <property type="match status" value="1"/>
</dbReference>
<dbReference type="AlphaFoldDB" id="A0A3B3S5S2"/>
<protein>
    <recommendedName>
        <fullName evidence="4">Distal membrane-arm assembly complex protein 2</fullName>
    </recommendedName>
    <alternativeName>
        <fullName evidence="5">ATP synthase subunit s-like protein</fullName>
    </alternativeName>
</protein>
<dbReference type="Gene3D" id="3.80.10.10">
    <property type="entry name" value="Ribonuclease Inhibitor"/>
    <property type="match status" value="1"/>
</dbReference>
<reference evidence="7" key="1">
    <citation type="submission" date="2025-08" db="UniProtKB">
        <authorList>
            <consortium name="Ensembl"/>
        </authorList>
    </citation>
    <scope>IDENTIFICATION</scope>
</reference>
<keyword evidence="8" id="KW-1185">Reference proteome</keyword>
<dbReference type="Ensembl" id="ENSPKIT00000006599.1">
    <property type="protein sequence ID" value="ENSPKIP00000025853.1"/>
    <property type="gene ID" value="ENSPKIG00000008562.1"/>
</dbReference>
<keyword evidence="6" id="KW-0732">Signal</keyword>
<evidence type="ECO:0000256" key="3">
    <source>
        <dbReference type="ARBA" id="ARBA00062608"/>
    </source>
</evidence>
<evidence type="ECO:0000256" key="1">
    <source>
        <dbReference type="ARBA" id="ARBA00006901"/>
    </source>
</evidence>
<evidence type="ECO:0000256" key="6">
    <source>
        <dbReference type="SAM" id="SignalP"/>
    </source>
</evidence>
<organism evidence="7 8">
    <name type="scientific">Paramormyrops kingsleyae</name>
    <dbReference type="NCBI Taxonomy" id="1676925"/>
    <lineage>
        <taxon>Eukaryota</taxon>
        <taxon>Metazoa</taxon>
        <taxon>Chordata</taxon>
        <taxon>Craniata</taxon>
        <taxon>Vertebrata</taxon>
        <taxon>Euteleostomi</taxon>
        <taxon>Actinopterygii</taxon>
        <taxon>Neopterygii</taxon>
        <taxon>Teleostei</taxon>
        <taxon>Osteoglossocephala</taxon>
        <taxon>Osteoglossomorpha</taxon>
        <taxon>Osteoglossiformes</taxon>
        <taxon>Mormyridae</taxon>
        <taxon>Paramormyrops</taxon>
    </lineage>
</organism>
<comment type="function">
    <text evidence="2">Required for the assembly of the mitochondrial NADH:ubiquinone oxidoreductase complex (complex I). Involved in the assembly of the distal region of complex I.</text>
</comment>
<proteinExistence type="inferred from homology"/>
<accession>A0A3B3S5S2</accession>
<dbReference type="GeneTree" id="ENSGT00940000160500"/>
<evidence type="ECO:0000313" key="7">
    <source>
        <dbReference type="Ensembl" id="ENSPKIP00000025853.1"/>
    </source>
</evidence>